<dbReference type="PROSITE" id="PS50850">
    <property type="entry name" value="MFS"/>
    <property type="match status" value="1"/>
</dbReference>
<dbReference type="InterPro" id="IPR020846">
    <property type="entry name" value="MFS_dom"/>
</dbReference>
<feature type="transmembrane region" description="Helical" evidence="3">
    <location>
        <begin position="189"/>
        <end position="210"/>
    </location>
</feature>
<organism evidence="5">
    <name type="scientific">Talaromyces marneffei PM1</name>
    <dbReference type="NCBI Taxonomy" id="1077442"/>
    <lineage>
        <taxon>Eukaryota</taxon>
        <taxon>Fungi</taxon>
        <taxon>Dikarya</taxon>
        <taxon>Ascomycota</taxon>
        <taxon>Pezizomycotina</taxon>
        <taxon>Eurotiomycetes</taxon>
        <taxon>Eurotiomycetidae</taxon>
        <taxon>Eurotiales</taxon>
        <taxon>Trichocomaceae</taxon>
        <taxon>Talaromyces</taxon>
        <taxon>Talaromyces sect. Talaromyces</taxon>
    </lineage>
</organism>
<feature type="transmembrane region" description="Helical" evidence="3">
    <location>
        <begin position="71"/>
        <end position="89"/>
    </location>
</feature>
<feature type="transmembrane region" description="Helical" evidence="3">
    <location>
        <begin position="30"/>
        <end position="51"/>
    </location>
</feature>
<comment type="caution">
    <text evidence="5">The sequence shown here is derived from an EMBL/GenBank/DDBJ whole genome shotgun (WGS) entry which is preliminary data.</text>
</comment>
<feature type="domain" description="Major facilitator superfamily (MFS) profile" evidence="4">
    <location>
        <begin position="29"/>
        <end position="460"/>
    </location>
</feature>
<evidence type="ECO:0000259" key="4">
    <source>
        <dbReference type="PROSITE" id="PS50850"/>
    </source>
</evidence>
<keyword evidence="3" id="KW-1133">Transmembrane helix</keyword>
<comment type="similarity">
    <text evidence="2">Belongs to the major facilitator superfamily. Monocarboxylate porter (TC 2.A.1.13) family.</text>
</comment>
<sequence length="460" mass="50486">MPSFTKSVSTRVSQHRSQDISDEGYDDLDAWMQAVGAFLVYTATWGLLSAYGSYEKYYETTLMSSTPSTTISWVGTLQVVIVILGGIITGPIFDRGYIRELLFIGTMTTVLGVMMLSLAHEYYQILLAQGVCIGVGSATLYVPSVSLVASRFQRRRPLAMFFVTSGTAIGGIIYPIIFSTLQPKIGFSWATRVLGFVTLAELIIAMAIMIPRTKKSKGLHQIRSILDPTAFHDPAFVAFCLAIFLMWVSYWVPFFLLPTFALFKVGASSNIAFYVLVICNASTIPGRYLAVPISNRFGPALTMGGFAMASSIILFGWVGVESVTSTIIWAILIALFMGPLGALYPIIVPHVSPKKELVGTRIGISSAAAAFGTLVGFPITSALNDIQTGTFWKSEVLNGSKPHSNDLLPRHIYVSPRPRLTALQLSASKREHSTLWFISRIQEVCCYVQTKWYGATRKKL</sequence>
<feature type="transmembrane region" description="Helical" evidence="3">
    <location>
        <begin position="271"/>
        <end position="290"/>
    </location>
</feature>
<dbReference type="SUPFAM" id="SSF103473">
    <property type="entry name" value="MFS general substrate transporter"/>
    <property type="match status" value="1"/>
</dbReference>
<evidence type="ECO:0000256" key="1">
    <source>
        <dbReference type="ARBA" id="ARBA00004141"/>
    </source>
</evidence>
<dbReference type="GO" id="GO:0022857">
    <property type="term" value="F:transmembrane transporter activity"/>
    <property type="evidence" value="ECO:0007669"/>
    <property type="project" value="InterPro"/>
</dbReference>
<dbReference type="InterPro" id="IPR036259">
    <property type="entry name" value="MFS_trans_sf"/>
</dbReference>
<comment type="subcellular location">
    <subcellularLocation>
        <location evidence="1">Membrane</location>
        <topology evidence="1">Multi-pass membrane protein</topology>
    </subcellularLocation>
</comment>
<dbReference type="AlphaFoldDB" id="A0A093Y6K2"/>
<dbReference type="PANTHER" id="PTHR11360">
    <property type="entry name" value="MONOCARBOXYLATE TRANSPORTER"/>
    <property type="match status" value="1"/>
</dbReference>
<keyword evidence="3" id="KW-0472">Membrane</keyword>
<dbReference type="InterPro" id="IPR050327">
    <property type="entry name" value="Proton-linked_MCT"/>
</dbReference>
<evidence type="ECO:0000256" key="2">
    <source>
        <dbReference type="ARBA" id="ARBA00006727"/>
    </source>
</evidence>
<name>A0A093Y6K2_TALMA</name>
<accession>A0A093Y6K2</accession>
<dbReference type="Gene3D" id="1.20.1250.20">
    <property type="entry name" value="MFS general substrate transporter like domains"/>
    <property type="match status" value="2"/>
</dbReference>
<dbReference type="PANTHER" id="PTHR11360:SF284">
    <property type="entry name" value="EG:103B4.3 PROTEIN-RELATED"/>
    <property type="match status" value="1"/>
</dbReference>
<feature type="transmembrane region" description="Helical" evidence="3">
    <location>
        <begin position="125"/>
        <end position="149"/>
    </location>
</feature>
<reference evidence="5" key="1">
    <citation type="journal article" date="2014" name="PLoS Genet.">
        <title>Signature Gene Expression Reveals Novel Clues to the Molecular Mechanisms of Dimorphic Transition in Penicillium marneffei.</title>
        <authorList>
            <person name="Yang E."/>
            <person name="Wang G."/>
            <person name="Cai J."/>
            <person name="Woo P.C."/>
            <person name="Lau S.K."/>
            <person name="Yuen K.-Y."/>
            <person name="Chow W.-N."/>
            <person name="Lin X."/>
        </authorList>
    </citation>
    <scope>NUCLEOTIDE SEQUENCE [LARGE SCALE GENOMIC DNA]</scope>
    <source>
        <strain evidence="5">PM1</strain>
    </source>
</reference>
<evidence type="ECO:0000256" key="3">
    <source>
        <dbReference type="SAM" id="Phobius"/>
    </source>
</evidence>
<feature type="transmembrane region" description="Helical" evidence="3">
    <location>
        <begin position="326"/>
        <end position="347"/>
    </location>
</feature>
<protein>
    <submittedName>
        <fullName evidence="5">Riboflavin transporter MCH5</fullName>
    </submittedName>
</protein>
<proteinExistence type="inferred from homology"/>
<dbReference type="GO" id="GO:0016020">
    <property type="term" value="C:membrane"/>
    <property type="evidence" value="ECO:0007669"/>
    <property type="project" value="UniProtKB-SubCell"/>
</dbReference>
<dbReference type="EMBL" id="JPOX01000002">
    <property type="protein sequence ID" value="KFX53098.1"/>
    <property type="molecule type" value="Genomic_DNA"/>
</dbReference>
<dbReference type="InterPro" id="IPR011701">
    <property type="entry name" value="MFS"/>
</dbReference>
<feature type="transmembrane region" description="Helical" evidence="3">
    <location>
        <begin position="297"/>
        <end position="320"/>
    </location>
</feature>
<feature type="transmembrane region" description="Helical" evidence="3">
    <location>
        <begin position="101"/>
        <end position="119"/>
    </location>
</feature>
<keyword evidence="3" id="KW-0812">Transmembrane</keyword>
<feature type="transmembrane region" description="Helical" evidence="3">
    <location>
        <begin position="231"/>
        <end position="251"/>
    </location>
</feature>
<evidence type="ECO:0000313" key="5">
    <source>
        <dbReference type="EMBL" id="KFX53098.1"/>
    </source>
</evidence>
<dbReference type="Pfam" id="PF07690">
    <property type="entry name" value="MFS_1"/>
    <property type="match status" value="1"/>
</dbReference>
<feature type="transmembrane region" description="Helical" evidence="3">
    <location>
        <begin position="158"/>
        <end position="177"/>
    </location>
</feature>
<gene>
    <name evidence="5" type="ORF">GQ26_0024360</name>
</gene>